<dbReference type="OrthoDB" id="6240846at2"/>
<dbReference type="InterPro" id="IPR010982">
    <property type="entry name" value="Lambda_DNA-bd_dom_sf"/>
</dbReference>
<dbReference type="Gene3D" id="1.10.260.40">
    <property type="entry name" value="lambda repressor-like DNA-binding domains"/>
    <property type="match status" value="1"/>
</dbReference>
<name>A0A396RX70_9PSED</name>
<dbReference type="RefSeq" id="WP_119701267.1">
    <property type="nucleotide sequence ID" value="NZ_QJSA01000007.1"/>
</dbReference>
<gene>
    <name evidence="2" type="ORF">C2846_08880</name>
</gene>
<protein>
    <submittedName>
        <fullName evidence="2">XRE family transcriptional regulator</fullName>
    </submittedName>
</protein>
<dbReference type="EMBL" id="QJSA01000007">
    <property type="protein sequence ID" value="RHW21230.1"/>
    <property type="molecule type" value="Genomic_DNA"/>
</dbReference>
<dbReference type="CDD" id="cd00093">
    <property type="entry name" value="HTH_XRE"/>
    <property type="match status" value="1"/>
</dbReference>
<proteinExistence type="predicted"/>
<sequence>MKTMTGVERKQLIDEIMQLHAEGESTLGMAIRRLRLEVTGLDQETFAQMCGMSTRALYQLETDKGNPTLNTVDSILRKFGLRMGLMAALPAIKRRVVAGQGSSVISRGSKPKRK</sequence>
<evidence type="ECO:0000313" key="3">
    <source>
        <dbReference type="Proteomes" id="UP000265745"/>
    </source>
</evidence>
<comment type="caution">
    <text evidence="2">The sequence shown here is derived from an EMBL/GenBank/DDBJ whole genome shotgun (WGS) entry which is preliminary data.</text>
</comment>
<accession>A0A396RX70</accession>
<evidence type="ECO:0000313" key="2">
    <source>
        <dbReference type="EMBL" id="RHW21230.1"/>
    </source>
</evidence>
<dbReference type="Proteomes" id="UP000265745">
    <property type="component" value="Unassembled WGS sequence"/>
</dbReference>
<evidence type="ECO:0000259" key="1">
    <source>
        <dbReference type="PROSITE" id="PS50943"/>
    </source>
</evidence>
<dbReference type="InterPro" id="IPR001387">
    <property type="entry name" value="Cro/C1-type_HTH"/>
</dbReference>
<reference evidence="2 3" key="1">
    <citation type="submission" date="2018-06" db="EMBL/GenBank/DDBJ databases">
        <title>Pseudomonas jilinensis sp. nov., isolated from the production water of Jilin Oilfield in China.</title>
        <authorList>
            <person name="Wang J."/>
        </authorList>
    </citation>
    <scope>NUCLEOTIDE SEQUENCE [LARGE SCALE GENOMIC DNA]</scope>
    <source>
        <strain evidence="2 3">JS15-10A1</strain>
    </source>
</reference>
<feature type="domain" description="HTH cro/C1-type" evidence="1">
    <location>
        <begin position="31"/>
        <end position="86"/>
    </location>
</feature>
<dbReference type="Pfam" id="PF01381">
    <property type="entry name" value="HTH_3"/>
    <property type="match status" value="1"/>
</dbReference>
<dbReference type="GO" id="GO:0003677">
    <property type="term" value="F:DNA binding"/>
    <property type="evidence" value="ECO:0007669"/>
    <property type="project" value="InterPro"/>
</dbReference>
<dbReference type="SUPFAM" id="SSF47413">
    <property type="entry name" value="lambda repressor-like DNA-binding domains"/>
    <property type="match status" value="1"/>
</dbReference>
<keyword evidence="3" id="KW-1185">Reference proteome</keyword>
<dbReference type="SMART" id="SM00530">
    <property type="entry name" value="HTH_XRE"/>
    <property type="match status" value="1"/>
</dbReference>
<organism evidence="2 3">
    <name type="scientific">Pseudomonas jilinensis</name>
    <dbReference type="NCBI Taxonomy" id="2078689"/>
    <lineage>
        <taxon>Bacteria</taxon>
        <taxon>Pseudomonadati</taxon>
        <taxon>Pseudomonadota</taxon>
        <taxon>Gammaproteobacteria</taxon>
        <taxon>Pseudomonadales</taxon>
        <taxon>Pseudomonadaceae</taxon>
        <taxon>Pseudomonas</taxon>
    </lineage>
</organism>
<dbReference type="PROSITE" id="PS50943">
    <property type="entry name" value="HTH_CROC1"/>
    <property type="match status" value="1"/>
</dbReference>
<dbReference type="AlphaFoldDB" id="A0A396RX70"/>